<protein>
    <submittedName>
        <fullName evidence="1">Uncharacterized protein</fullName>
    </submittedName>
</protein>
<sequence>MHRRPQCTARLMGRHARPTYGGILLSMRSKKQTERRQFLVESSFVYPRRKEGNTKTQGEGKTEGDKTLRYLGVVNPNTPKEDVPLGAENFSDSPSIPSSFLLALALSSSILLLISHFSCSPLPLPARPQHSSPLFNLAQTIMLSASQSHPIVGSGASCRRNH</sequence>
<dbReference type="EMBL" id="BGPR01000059">
    <property type="protein sequence ID" value="GBL88296.1"/>
    <property type="molecule type" value="Genomic_DNA"/>
</dbReference>
<gene>
    <name evidence="1" type="ORF">AVEN_102976_1</name>
</gene>
<keyword evidence="2" id="KW-1185">Reference proteome</keyword>
<evidence type="ECO:0000313" key="1">
    <source>
        <dbReference type="EMBL" id="GBL88296.1"/>
    </source>
</evidence>
<dbReference type="Proteomes" id="UP000499080">
    <property type="component" value="Unassembled WGS sequence"/>
</dbReference>
<evidence type="ECO:0000313" key="2">
    <source>
        <dbReference type="Proteomes" id="UP000499080"/>
    </source>
</evidence>
<name>A0A4Y2BAK0_ARAVE</name>
<accession>A0A4Y2BAK0</accession>
<dbReference type="AlphaFoldDB" id="A0A4Y2BAK0"/>
<proteinExistence type="predicted"/>
<organism evidence="1 2">
    <name type="scientific">Araneus ventricosus</name>
    <name type="common">Orbweaver spider</name>
    <name type="synonym">Epeira ventricosa</name>
    <dbReference type="NCBI Taxonomy" id="182803"/>
    <lineage>
        <taxon>Eukaryota</taxon>
        <taxon>Metazoa</taxon>
        <taxon>Ecdysozoa</taxon>
        <taxon>Arthropoda</taxon>
        <taxon>Chelicerata</taxon>
        <taxon>Arachnida</taxon>
        <taxon>Araneae</taxon>
        <taxon>Araneomorphae</taxon>
        <taxon>Entelegynae</taxon>
        <taxon>Araneoidea</taxon>
        <taxon>Araneidae</taxon>
        <taxon>Araneus</taxon>
    </lineage>
</organism>
<reference evidence="1 2" key="1">
    <citation type="journal article" date="2019" name="Sci. Rep.">
        <title>Orb-weaving spider Araneus ventricosus genome elucidates the spidroin gene catalogue.</title>
        <authorList>
            <person name="Kono N."/>
            <person name="Nakamura H."/>
            <person name="Ohtoshi R."/>
            <person name="Moran D.A.P."/>
            <person name="Shinohara A."/>
            <person name="Yoshida Y."/>
            <person name="Fujiwara M."/>
            <person name="Mori M."/>
            <person name="Tomita M."/>
            <person name="Arakawa K."/>
        </authorList>
    </citation>
    <scope>NUCLEOTIDE SEQUENCE [LARGE SCALE GENOMIC DNA]</scope>
</reference>
<comment type="caution">
    <text evidence="1">The sequence shown here is derived from an EMBL/GenBank/DDBJ whole genome shotgun (WGS) entry which is preliminary data.</text>
</comment>